<evidence type="ECO:0000313" key="2">
    <source>
        <dbReference type="Proteomes" id="UP000307440"/>
    </source>
</evidence>
<sequence>MLSVARTRRISRCYLTPHISKALSTQQVDSKLVKIASDGGNWLYSWSISDAFSTIATRNLCLEQLVHGLRFYNSRYLWKALAGPTSTDSFLVCRLMSRAVASKNLELALQHLHTLRTRGLPPNPDAVNRLVLLCAFYNQPRLANDIAKWFEATYPVHKFDRSIWLECAAASSFARYDKTPEKVGGGCILA</sequence>
<organism evidence="1 2">
    <name type="scientific">Coprinopsis marcescibilis</name>
    <name type="common">Agaric fungus</name>
    <name type="synonym">Psathyrella marcescibilis</name>
    <dbReference type="NCBI Taxonomy" id="230819"/>
    <lineage>
        <taxon>Eukaryota</taxon>
        <taxon>Fungi</taxon>
        <taxon>Dikarya</taxon>
        <taxon>Basidiomycota</taxon>
        <taxon>Agaricomycotina</taxon>
        <taxon>Agaricomycetes</taxon>
        <taxon>Agaricomycetidae</taxon>
        <taxon>Agaricales</taxon>
        <taxon>Agaricineae</taxon>
        <taxon>Psathyrellaceae</taxon>
        <taxon>Coprinopsis</taxon>
    </lineage>
</organism>
<dbReference type="AlphaFoldDB" id="A0A5C3KFK7"/>
<dbReference type="OrthoDB" id="185373at2759"/>
<dbReference type="Proteomes" id="UP000307440">
    <property type="component" value="Unassembled WGS sequence"/>
</dbReference>
<gene>
    <name evidence="1" type="ORF">FA15DRAFT_674904</name>
</gene>
<keyword evidence="2" id="KW-1185">Reference proteome</keyword>
<protein>
    <submittedName>
        <fullName evidence="1">Uncharacterized protein</fullName>
    </submittedName>
</protein>
<dbReference type="EMBL" id="ML210369">
    <property type="protein sequence ID" value="TFK18919.1"/>
    <property type="molecule type" value="Genomic_DNA"/>
</dbReference>
<name>A0A5C3KFK7_COPMA</name>
<dbReference type="STRING" id="230819.A0A5C3KFK7"/>
<proteinExistence type="predicted"/>
<evidence type="ECO:0000313" key="1">
    <source>
        <dbReference type="EMBL" id="TFK18919.1"/>
    </source>
</evidence>
<accession>A0A5C3KFK7</accession>
<reference evidence="1 2" key="1">
    <citation type="journal article" date="2019" name="Nat. Ecol. Evol.">
        <title>Megaphylogeny resolves global patterns of mushroom evolution.</title>
        <authorList>
            <person name="Varga T."/>
            <person name="Krizsan K."/>
            <person name="Foldi C."/>
            <person name="Dima B."/>
            <person name="Sanchez-Garcia M."/>
            <person name="Sanchez-Ramirez S."/>
            <person name="Szollosi G.J."/>
            <person name="Szarkandi J.G."/>
            <person name="Papp V."/>
            <person name="Albert L."/>
            <person name="Andreopoulos W."/>
            <person name="Angelini C."/>
            <person name="Antonin V."/>
            <person name="Barry K.W."/>
            <person name="Bougher N.L."/>
            <person name="Buchanan P."/>
            <person name="Buyck B."/>
            <person name="Bense V."/>
            <person name="Catcheside P."/>
            <person name="Chovatia M."/>
            <person name="Cooper J."/>
            <person name="Damon W."/>
            <person name="Desjardin D."/>
            <person name="Finy P."/>
            <person name="Geml J."/>
            <person name="Haridas S."/>
            <person name="Hughes K."/>
            <person name="Justo A."/>
            <person name="Karasinski D."/>
            <person name="Kautmanova I."/>
            <person name="Kiss B."/>
            <person name="Kocsube S."/>
            <person name="Kotiranta H."/>
            <person name="LaButti K.M."/>
            <person name="Lechner B.E."/>
            <person name="Liimatainen K."/>
            <person name="Lipzen A."/>
            <person name="Lukacs Z."/>
            <person name="Mihaltcheva S."/>
            <person name="Morgado L.N."/>
            <person name="Niskanen T."/>
            <person name="Noordeloos M.E."/>
            <person name="Ohm R.A."/>
            <person name="Ortiz-Santana B."/>
            <person name="Ovrebo C."/>
            <person name="Racz N."/>
            <person name="Riley R."/>
            <person name="Savchenko A."/>
            <person name="Shiryaev A."/>
            <person name="Soop K."/>
            <person name="Spirin V."/>
            <person name="Szebenyi C."/>
            <person name="Tomsovsky M."/>
            <person name="Tulloss R.E."/>
            <person name="Uehling J."/>
            <person name="Grigoriev I.V."/>
            <person name="Vagvolgyi C."/>
            <person name="Papp T."/>
            <person name="Martin F.M."/>
            <person name="Miettinen O."/>
            <person name="Hibbett D.S."/>
            <person name="Nagy L.G."/>
        </authorList>
    </citation>
    <scope>NUCLEOTIDE SEQUENCE [LARGE SCALE GENOMIC DNA]</scope>
    <source>
        <strain evidence="1 2">CBS 121175</strain>
    </source>
</reference>